<dbReference type="AlphaFoldDB" id="A0A1Q9DCD2"/>
<evidence type="ECO:0000313" key="1">
    <source>
        <dbReference type="EMBL" id="OLP92765.1"/>
    </source>
</evidence>
<gene>
    <name evidence="1" type="ORF">AK812_SmicGene25393</name>
</gene>
<name>A0A1Q9DCD2_SYMMI</name>
<reference evidence="1 2" key="1">
    <citation type="submission" date="2016-02" db="EMBL/GenBank/DDBJ databases">
        <title>Genome analysis of coral dinoflagellate symbionts highlights evolutionary adaptations to a symbiotic lifestyle.</title>
        <authorList>
            <person name="Aranda M."/>
            <person name="Li Y."/>
            <person name="Liew Y.J."/>
            <person name="Baumgarten S."/>
            <person name="Simakov O."/>
            <person name="Wilson M."/>
            <person name="Piel J."/>
            <person name="Ashoor H."/>
            <person name="Bougouffa S."/>
            <person name="Bajic V.B."/>
            <person name="Ryu T."/>
            <person name="Ravasi T."/>
            <person name="Bayer T."/>
            <person name="Micklem G."/>
            <person name="Kim H."/>
            <person name="Bhak J."/>
            <person name="Lajeunesse T.C."/>
            <person name="Voolstra C.R."/>
        </authorList>
    </citation>
    <scope>NUCLEOTIDE SEQUENCE [LARGE SCALE GENOMIC DNA]</scope>
    <source>
        <strain evidence="1 2">CCMP2467</strain>
    </source>
</reference>
<evidence type="ECO:0000313" key="2">
    <source>
        <dbReference type="Proteomes" id="UP000186817"/>
    </source>
</evidence>
<proteinExistence type="predicted"/>
<organism evidence="1 2">
    <name type="scientific">Symbiodinium microadriaticum</name>
    <name type="common">Dinoflagellate</name>
    <name type="synonym">Zooxanthella microadriatica</name>
    <dbReference type="NCBI Taxonomy" id="2951"/>
    <lineage>
        <taxon>Eukaryota</taxon>
        <taxon>Sar</taxon>
        <taxon>Alveolata</taxon>
        <taxon>Dinophyceae</taxon>
        <taxon>Suessiales</taxon>
        <taxon>Symbiodiniaceae</taxon>
        <taxon>Symbiodinium</taxon>
    </lineage>
</organism>
<keyword evidence="2" id="KW-1185">Reference proteome</keyword>
<dbReference type="Proteomes" id="UP000186817">
    <property type="component" value="Unassembled WGS sequence"/>
</dbReference>
<sequence>MARRAIALSLGTPPSDIVRLLVVSKMPEGVDPEQAGYSQEEEDLAVLVLEVAEEDVAVAILPSLQLP</sequence>
<accession>A0A1Q9DCD2</accession>
<protein>
    <submittedName>
        <fullName evidence="1">Uncharacterized protein</fullName>
    </submittedName>
</protein>
<dbReference type="EMBL" id="LSRX01000607">
    <property type="protein sequence ID" value="OLP92765.1"/>
    <property type="molecule type" value="Genomic_DNA"/>
</dbReference>
<dbReference type="OrthoDB" id="10533200at2759"/>
<comment type="caution">
    <text evidence="1">The sequence shown here is derived from an EMBL/GenBank/DDBJ whole genome shotgun (WGS) entry which is preliminary data.</text>
</comment>